<feature type="transmembrane region" description="Helical" evidence="1">
    <location>
        <begin position="119"/>
        <end position="139"/>
    </location>
</feature>
<evidence type="ECO:0000256" key="1">
    <source>
        <dbReference type="SAM" id="Phobius"/>
    </source>
</evidence>
<gene>
    <name evidence="2" type="ORF">RN96_10515</name>
</gene>
<feature type="transmembrane region" description="Helical" evidence="1">
    <location>
        <begin position="7"/>
        <end position="29"/>
    </location>
</feature>
<evidence type="ECO:0000313" key="2">
    <source>
        <dbReference type="EMBL" id="PGH20600.1"/>
    </source>
</evidence>
<keyword evidence="1" id="KW-0472">Membrane</keyword>
<keyword evidence="1" id="KW-1133">Transmembrane helix</keyword>
<reference evidence="2 3" key="1">
    <citation type="submission" date="2017-06" db="EMBL/GenBank/DDBJ databases">
        <title>Genome sequencing of Fusobacterium nucleatum subsp. polymorphum KCOM 1232 (=ChDC F37).</title>
        <authorList>
            <person name="Kook J.-K."/>
            <person name="Park S.-N."/>
            <person name="Lim Y.K."/>
            <person name="Roh H."/>
        </authorList>
    </citation>
    <scope>NUCLEOTIDE SEQUENCE [LARGE SCALE GENOMIC DNA]</scope>
    <source>
        <strain evidence="3">KCOM 1232 ( ChDC F37)</strain>
    </source>
</reference>
<accession>A0A2B7YHD1</accession>
<dbReference type="Proteomes" id="UP000222862">
    <property type="component" value="Unassembled WGS sequence"/>
</dbReference>
<evidence type="ECO:0000313" key="3">
    <source>
        <dbReference type="Proteomes" id="UP000222862"/>
    </source>
</evidence>
<organism evidence="2 3">
    <name type="scientific">Fusobacterium nucleatum subsp. polymorphum</name>
    <name type="common">Fusobacterium polymorphum</name>
    <dbReference type="NCBI Taxonomy" id="76857"/>
    <lineage>
        <taxon>Bacteria</taxon>
        <taxon>Fusobacteriati</taxon>
        <taxon>Fusobacteriota</taxon>
        <taxon>Fusobacteriia</taxon>
        <taxon>Fusobacteriales</taxon>
        <taxon>Fusobacteriaceae</taxon>
        <taxon>Fusobacterium</taxon>
    </lineage>
</organism>
<proteinExistence type="predicted"/>
<name>A0A2B7YHD1_FUSNP</name>
<dbReference type="AlphaFoldDB" id="A0A2B7YHD1"/>
<dbReference type="RefSeq" id="WP_098703371.1">
    <property type="nucleotide sequence ID" value="NZ_NJGI01000005.1"/>
</dbReference>
<sequence length="144" mass="16006">MKLKEIAIGGLALTFLGTFCPLITMPIMGSSNFYTGGGIKSIDGLIFILLCAWIGYDIYKENFLSLRWKSILLFVDILISTFLNYIRIDNIKSKYLKEIEGNPFAELGKGIMNSVGLSWGWGVMIIGAGILLYAAFKLYNGEDE</sequence>
<feature type="transmembrane region" description="Helical" evidence="1">
    <location>
        <begin position="41"/>
        <end position="59"/>
    </location>
</feature>
<dbReference type="EMBL" id="NJGI01000005">
    <property type="protein sequence ID" value="PGH20600.1"/>
    <property type="molecule type" value="Genomic_DNA"/>
</dbReference>
<keyword evidence="1" id="KW-0812">Transmembrane</keyword>
<protein>
    <submittedName>
        <fullName evidence="2">Uncharacterized protein</fullName>
    </submittedName>
</protein>
<comment type="caution">
    <text evidence="2">The sequence shown here is derived from an EMBL/GenBank/DDBJ whole genome shotgun (WGS) entry which is preliminary data.</text>
</comment>
<feature type="transmembrane region" description="Helical" evidence="1">
    <location>
        <begin position="71"/>
        <end position="88"/>
    </location>
</feature>